<comment type="caution">
    <text evidence="2">The sequence shown here is derived from an EMBL/GenBank/DDBJ whole genome shotgun (WGS) entry which is preliminary data.</text>
</comment>
<dbReference type="PANTHER" id="PTHR24414:SF44">
    <property type="entry name" value="F-BOX DOMAIN-CONTAINING PROTEIN"/>
    <property type="match status" value="1"/>
</dbReference>
<evidence type="ECO:0000313" key="2">
    <source>
        <dbReference type="EMBL" id="KAJ8758963.1"/>
    </source>
</evidence>
<feature type="domain" description="F-box" evidence="1">
    <location>
        <begin position="23"/>
        <end position="56"/>
    </location>
</feature>
<dbReference type="SUPFAM" id="SSF117281">
    <property type="entry name" value="Kelch motif"/>
    <property type="match status" value="1"/>
</dbReference>
<dbReference type="GO" id="GO:0005634">
    <property type="term" value="C:nucleus"/>
    <property type="evidence" value="ECO:0007669"/>
    <property type="project" value="TreeGrafter"/>
</dbReference>
<dbReference type="InterPro" id="IPR001810">
    <property type="entry name" value="F-box_dom"/>
</dbReference>
<dbReference type="Gene3D" id="2.120.10.80">
    <property type="entry name" value="Kelch-type beta propeller"/>
    <property type="match status" value="1"/>
</dbReference>
<proteinExistence type="predicted"/>
<keyword evidence="3" id="KW-1185">Reference proteome</keyword>
<dbReference type="GO" id="GO:0043161">
    <property type="term" value="P:proteasome-mediated ubiquitin-dependent protein catabolic process"/>
    <property type="evidence" value="ECO:0007669"/>
    <property type="project" value="TreeGrafter"/>
</dbReference>
<dbReference type="InterPro" id="IPR015915">
    <property type="entry name" value="Kelch-typ_b-propeller"/>
</dbReference>
<dbReference type="InterPro" id="IPR050354">
    <property type="entry name" value="F-box/kelch-repeat_ARATH"/>
</dbReference>
<sequence>MTSNNKKAEESSMVQVEAPIHGDMLESILTHVPLVDLLPACHVSKSWRLAVSTSLRHHNRVKPWLLLHAQRTRHPYLTATYAYDPRSRIWLQVDQPPIKYVYALRSSHSTLLYMLSPYKFSFSFDPLHLTWYNIDAPIVWRTDPIVALVGHRLIVAGGACDFEDDPLAVEMYDLKTRTWDTCDSMPAIFKDSAASTWLSVAADSDKMYVVQKSSGLMYSFDPITKVWQGPYNLRPSTNVWSSIIGFAEHRFILVGLTEQKEGVNGVKLWQVKGESWELVKEMGEMPKELAGKLKVESSSTSSISVSFANNFVYISNTSAPGEIILGELGRDGSCSWSSTRNAAVGVDDLLKDRLVFSCSYVGLGDLRRAVIVENF</sequence>
<dbReference type="GO" id="GO:0005829">
    <property type="term" value="C:cytosol"/>
    <property type="evidence" value="ECO:0007669"/>
    <property type="project" value="TreeGrafter"/>
</dbReference>
<accession>A0AAV8SY79</accession>
<dbReference type="SUPFAM" id="SSF81383">
    <property type="entry name" value="F-box domain"/>
    <property type="match status" value="1"/>
</dbReference>
<dbReference type="EMBL" id="JAIWQS010000007">
    <property type="protein sequence ID" value="KAJ8758963.1"/>
    <property type="molecule type" value="Genomic_DNA"/>
</dbReference>
<gene>
    <name evidence="2" type="ORF">K2173_003201</name>
</gene>
<reference evidence="2 3" key="1">
    <citation type="submission" date="2021-09" db="EMBL/GenBank/DDBJ databases">
        <title>Genomic insights and catalytic innovation underlie evolution of tropane alkaloids biosynthesis.</title>
        <authorList>
            <person name="Wang Y.-J."/>
            <person name="Tian T."/>
            <person name="Huang J.-P."/>
            <person name="Huang S.-X."/>
        </authorList>
    </citation>
    <scope>NUCLEOTIDE SEQUENCE [LARGE SCALE GENOMIC DNA]</scope>
    <source>
        <strain evidence="2">KIB-2018</strain>
        <tissue evidence="2">Leaf</tissue>
    </source>
</reference>
<evidence type="ECO:0000313" key="3">
    <source>
        <dbReference type="Proteomes" id="UP001159364"/>
    </source>
</evidence>
<organism evidence="2 3">
    <name type="scientific">Erythroxylum novogranatense</name>
    <dbReference type="NCBI Taxonomy" id="1862640"/>
    <lineage>
        <taxon>Eukaryota</taxon>
        <taxon>Viridiplantae</taxon>
        <taxon>Streptophyta</taxon>
        <taxon>Embryophyta</taxon>
        <taxon>Tracheophyta</taxon>
        <taxon>Spermatophyta</taxon>
        <taxon>Magnoliopsida</taxon>
        <taxon>eudicotyledons</taxon>
        <taxon>Gunneridae</taxon>
        <taxon>Pentapetalae</taxon>
        <taxon>rosids</taxon>
        <taxon>fabids</taxon>
        <taxon>Malpighiales</taxon>
        <taxon>Erythroxylaceae</taxon>
        <taxon>Erythroxylum</taxon>
    </lineage>
</organism>
<dbReference type="AlphaFoldDB" id="A0AAV8SY79"/>
<protein>
    <recommendedName>
        <fullName evidence="1">F-box domain-containing protein</fullName>
    </recommendedName>
</protein>
<dbReference type="Pfam" id="PF00646">
    <property type="entry name" value="F-box"/>
    <property type="match status" value="1"/>
</dbReference>
<dbReference type="InterPro" id="IPR036047">
    <property type="entry name" value="F-box-like_dom_sf"/>
</dbReference>
<dbReference type="Proteomes" id="UP001159364">
    <property type="component" value="Linkage Group LG07"/>
</dbReference>
<name>A0AAV8SY79_9ROSI</name>
<dbReference type="PANTHER" id="PTHR24414">
    <property type="entry name" value="F-BOX/KELCH-REPEAT PROTEIN SKIP4"/>
    <property type="match status" value="1"/>
</dbReference>
<evidence type="ECO:0000259" key="1">
    <source>
        <dbReference type="Pfam" id="PF00646"/>
    </source>
</evidence>